<reference evidence="1" key="1">
    <citation type="submission" date="2017-10" db="EMBL/GenBank/DDBJ databases">
        <title>Ascovirus isolated from Spodoptera litura (Noctuidae: Lepidoptera) transmitted by generalist endoparasitoid Meteorus pulchricornis (Braconidae: Hymenoptera).</title>
        <authorList>
            <person name="Arai E."/>
            <person name="Ishii K."/>
            <person name="Ishii H."/>
            <person name="Kunimi Y."/>
            <person name="Inoue M.N."/>
            <person name="Makiyama N."/>
            <person name="Sagawa S."/>
            <person name="Nakai M."/>
        </authorList>
    </citation>
    <scope>NUCLEOTIDE SEQUENCE [LARGE SCALE GENOMIC DNA]</scope>
    <source>
        <strain evidence="1">ENT01</strain>
    </source>
</reference>
<protein>
    <submittedName>
        <fullName evidence="1">Uncharacterized protein</fullName>
    </submittedName>
</protein>
<accession>A0A2Z5UZG4</accession>
<dbReference type="Proteomes" id="UP000317522">
    <property type="component" value="Segment"/>
</dbReference>
<sequence length="418" mass="47548">METTRRINKLLHLKMLGHNVENLPPISAYGVLNRTYRQFSGSIVDTGCDGRLQLKCCVKLHTHDREHCKLGEILVVDTGEVVVPSATPPIVVNVEGSKCCTMNDGGVTCYKGIARILFEYAPVNVYYSTIESRWCISSHTKLDADRSLWSTDETLPRIGVVFREVTGGDKLLKQLSPRFIYRFGVVTPNACRRIAMHGDVSRVYLMSVEEAKINVDLNNNCNLYDISIIGGATQELQRLQHLQPPVVNDDVCLHEFVTNLKYPFTNGYGAYVVEKGIPQMQIHFVNSEYSALSKLVLGSQSPYNAYVLNYGSAENQLRLRELYPEHVKRFNEYDATLRDIVRDLVKHISGGVEIDLNKKLVRFVERDLREFPLVNPARDLEGIVMRIVCKSYPKSDLNALLRTRRRHRSRFGNEWIGN</sequence>
<evidence type="ECO:0000313" key="1">
    <source>
        <dbReference type="EMBL" id="BBB16550.1"/>
    </source>
</evidence>
<dbReference type="EMBL" id="LC332918">
    <property type="protein sequence ID" value="BBB16550.1"/>
    <property type="molecule type" value="Genomic_DNA"/>
</dbReference>
<name>A0A2Z5UZG4_9VIRU</name>
<organism evidence="1">
    <name type="scientific">Heliothis virescens ascovirus 3j</name>
    <dbReference type="NCBI Taxonomy" id="1561067"/>
    <lineage>
        <taxon>Viruses</taxon>
        <taxon>Varidnaviria</taxon>
        <taxon>Bamfordvirae</taxon>
        <taxon>Nucleocytoviricota</taxon>
        <taxon>Megaviricetes</taxon>
        <taxon>Pimascovirales</taxon>
        <taxon>Pimascovirales incertae sedis</taxon>
        <taxon>Ascoviridae</taxon>
        <taxon>Ascovirus</taxon>
    </lineage>
</organism>
<proteinExistence type="predicted"/>